<organism evidence="1 2">
    <name type="scientific">Streptomyces pyxinicus</name>
    <dbReference type="NCBI Taxonomy" id="2970331"/>
    <lineage>
        <taxon>Bacteria</taxon>
        <taxon>Bacillati</taxon>
        <taxon>Actinomycetota</taxon>
        <taxon>Actinomycetes</taxon>
        <taxon>Kitasatosporales</taxon>
        <taxon>Streptomycetaceae</taxon>
        <taxon>Streptomyces</taxon>
    </lineage>
</organism>
<sequence length="102" mass="10716">MPLRTDLRVLKAEVLAAILVGLMQLAGRARRGGTSVELYLVGSTDGAPAGSPNRRALTCASAPLEAAEFVAGLYEELGFDAVDASPRSEWPLAPVPRSPLSR</sequence>
<dbReference type="EMBL" id="JANUGP010000036">
    <property type="protein sequence ID" value="MCS0605676.1"/>
    <property type="molecule type" value="Genomic_DNA"/>
</dbReference>
<protein>
    <submittedName>
        <fullName evidence="1">Uncharacterized protein</fullName>
    </submittedName>
</protein>
<evidence type="ECO:0000313" key="1">
    <source>
        <dbReference type="EMBL" id="MCS0605676.1"/>
    </source>
</evidence>
<name>A0ABT2BAX5_9ACTN</name>
<dbReference type="Proteomes" id="UP001205612">
    <property type="component" value="Unassembled WGS sequence"/>
</dbReference>
<dbReference type="RefSeq" id="WP_258782958.1">
    <property type="nucleotide sequence ID" value="NZ_JANUGP010000036.1"/>
</dbReference>
<evidence type="ECO:0000313" key="2">
    <source>
        <dbReference type="Proteomes" id="UP001205612"/>
    </source>
</evidence>
<comment type="caution">
    <text evidence="1">The sequence shown here is derived from an EMBL/GenBank/DDBJ whole genome shotgun (WGS) entry which is preliminary data.</text>
</comment>
<proteinExistence type="predicted"/>
<gene>
    <name evidence="1" type="ORF">NX794_31400</name>
</gene>
<reference evidence="1 2" key="1">
    <citation type="submission" date="2022-08" db="EMBL/GenBank/DDBJ databases">
        <authorList>
            <person name="Somphong A."/>
            <person name="Phongsopitanun W."/>
        </authorList>
    </citation>
    <scope>NUCLEOTIDE SEQUENCE [LARGE SCALE GENOMIC DNA]</scope>
    <source>
        <strain evidence="1 2">LP11</strain>
    </source>
</reference>
<accession>A0ABT2BAX5</accession>
<keyword evidence="2" id="KW-1185">Reference proteome</keyword>